<feature type="domain" description="DYW" evidence="4">
    <location>
        <begin position="606"/>
        <end position="698"/>
    </location>
</feature>
<feature type="repeat" description="PPR" evidence="3">
    <location>
        <begin position="88"/>
        <end position="122"/>
    </location>
</feature>
<dbReference type="InterPro" id="IPR032867">
    <property type="entry name" value="DYW_dom"/>
</dbReference>
<evidence type="ECO:0000256" key="3">
    <source>
        <dbReference type="PROSITE-ProRule" id="PRU00708"/>
    </source>
</evidence>
<dbReference type="Proteomes" id="UP000515151">
    <property type="component" value="Chromosome 7"/>
</dbReference>
<dbReference type="FunFam" id="1.25.40.10:FF:000690">
    <property type="entry name" value="Pentatricopeptide repeat-containing protein"/>
    <property type="match status" value="1"/>
</dbReference>
<accession>A0A218VXU4</accession>
<dbReference type="InterPro" id="IPR011990">
    <property type="entry name" value="TPR-like_helical_dom_sf"/>
</dbReference>
<dbReference type="NCBIfam" id="TIGR00756">
    <property type="entry name" value="PPR"/>
    <property type="match status" value="5"/>
</dbReference>
<protein>
    <submittedName>
        <fullName evidence="8">Pentatricopeptide repeat-containing protein At1g08070, chloroplastic-like</fullName>
    </submittedName>
</protein>
<reference evidence="8" key="4">
    <citation type="submission" date="2025-04" db="UniProtKB">
        <authorList>
            <consortium name="RefSeq"/>
        </authorList>
    </citation>
    <scope>IDENTIFICATION</scope>
    <source>
        <tissue evidence="8">Leaf</tissue>
    </source>
</reference>
<feature type="repeat" description="PPR" evidence="3">
    <location>
        <begin position="391"/>
        <end position="425"/>
    </location>
</feature>
<dbReference type="GO" id="GO:0008270">
    <property type="term" value="F:zinc ion binding"/>
    <property type="evidence" value="ECO:0007669"/>
    <property type="project" value="InterPro"/>
</dbReference>
<dbReference type="FunFam" id="1.25.40.10:FF:000333">
    <property type="entry name" value="Pentatricopeptide repeat-containing protein"/>
    <property type="match status" value="1"/>
</dbReference>
<dbReference type="InterPro" id="IPR046848">
    <property type="entry name" value="E_motif"/>
</dbReference>
<dbReference type="InterPro" id="IPR046960">
    <property type="entry name" value="PPR_At4g14850-like_plant"/>
</dbReference>
<evidence type="ECO:0000313" key="8">
    <source>
        <dbReference type="RefSeq" id="XP_031405017.1"/>
    </source>
</evidence>
<evidence type="ECO:0000256" key="1">
    <source>
        <dbReference type="ARBA" id="ARBA00006643"/>
    </source>
</evidence>
<gene>
    <name evidence="8" type="primary">LOC116213974</name>
    <name evidence="5" type="ORF">CDL15_Pgr008997</name>
</gene>
<keyword evidence="7" id="KW-1185">Reference proteome</keyword>
<comment type="similarity">
    <text evidence="1">Belongs to the PPR family. PCMP-H subfamily.</text>
</comment>
<dbReference type="AlphaFoldDB" id="A0A218VXU4"/>
<dbReference type="EMBL" id="MTKT01005615">
    <property type="protein sequence ID" value="OWM65407.1"/>
    <property type="molecule type" value="Genomic_DNA"/>
</dbReference>
<evidence type="ECO:0000256" key="2">
    <source>
        <dbReference type="ARBA" id="ARBA00022737"/>
    </source>
</evidence>
<feature type="repeat" description="PPR" evidence="3">
    <location>
        <begin position="189"/>
        <end position="223"/>
    </location>
</feature>
<proteinExistence type="inferred from homology"/>
<reference evidence="7" key="3">
    <citation type="journal article" date="2020" name="Plant Biotechnol. J.">
        <title>The pomegranate (Punica granatum L.) draft genome dissects genetic divergence between soft- and hard-seeded cultivars.</title>
        <authorList>
            <person name="Luo X."/>
            <person name="Li H."/>
            <person name="Wu Z."/>
            <person name="Yao W."/>
            <person name="Zhao P."/>
            <person name="Cao D."/>
            <person name="Yu H."/>
            <person name="Li K."/>
            <person name="Poudel K."/>
            <person name="Zhao D."/>
            <person name="Zhang F."/>
            <person name="Xia X."/>
            <person name="Chen L."/>
            <person name="Wang Q."/>
            <person name="Jing D."/>
            <person name="Cao S."/>
        </authorList>
    </citation>
    <scope>NUCLEOTIDE SEQUENCE [LARGE SCALE GENOMIC DNA]</scope>
</reference>
<dbReference type="Pfam" id="PF01535">
    <property type="entry name" value="PPR"/>
    <property type="match status" value="1"/>
</dbReference>
<dbReference type="Gene3D" id="1.25.40.10">
    <property type="entry name" value="Tetratricopeptide repeat domain"/>
    <property type="match status" value="5"/>
</dbReference>
<dbReference type="PANTHER" id="PTHR47926">
    <property type="entry name" value="PENTATRICOPEPTIDE REPEAT-CONTAINING PROTEIN"/>
    <property type="match status" value="1"/>
</dbReference>
<dbReference type="Pfam" id="PF14432">
    <property type="entry name" value="DYW_deaminase"/>
    <property type="match status" value="1"/>
</dbReference>
<reference evidence="5" key="2">
    <citation type="submission" date="2017-06" db="EMBL/GenBank/DDBJ databases">
        <title>The pomegranate genome and the genomics of punicalagin biosynthesis.</title>
        <authorList>
            <person name="Xu C."/>
        </authorList>
    </citation>
    <scope>NUCLEOTIDE SEQUENCE [LARGE SCALE GENOMIC DNA]</scope>
    <source>
        <tissue evidence="5">Fresh leaf</tissue>
    </source>
</reference>
<keyword evidence="2" id="KW-0677">Repeat</keyword>
<sequence length="698" mass="78312">MDFAITPPPAKTVSAAMAISQFPENPKSLILHQCKTPRDLNQVHAHLIKTRLIFNPSIAENILESAALVLANSMEYAVSIFDKIAGPNSSAYNVMIRGFTYKQSPERAVALFEEMCQNSVQPDEFTFPCVLKACSRLGALSEGKQIHAQVLKLGFGLEGFVGNTLIHMYASCGGIHIAHKLFDRMPDRGVMTWNSMFAGYSRSGNWIEVTELFRKMLESGVQFDEVTMITVLTACARLADIELGKWVGDYIKANGLKRNPTLTTCLVDMYAKCGSLDLARILFDQMEQKDVVAWSAMISGYSQARKCKEALDLFHQMQAAEVDPNEVTVVSVLSSCAVLGALETGRWLHLFVKKRWVKLTVPLGTALVDFYAKCGMIDKAIEVFMEMRCKNVFSWTALIQGLASNGQGKRALDFFRQMQEENVPPNDVTFLGVLSACSHSGLVEEGRDFFVSMNRDFDIEPRMEHYGSMVDILGRAGRIEEAYQFINNMPIMPNTVIWRTLLASCRAHKNVVFGDESIKRIAEIEPLHSGDYILLSNLYASVGRLEDAMRVRSLIKEKGIKKAPGCSLVELDGVVHEFLSEDDSRSCSSEIYRATEDMINRIRSAGYVPNVEEVRLDVEEDDKEVSLSHHSEKLAIAFALIKTRPRTTIRISKNLRVCSDCHNAAKVISKVFDREIIVRDRNRFHHFKDGSCSCNDFW</sequence>
<dbReference type="Proteomes" id="UP000197138">
    <property type="component" value="Unassembled WGS sequence"/>
</dbReference>
<dbReference type="InterPro" id="IPR002885">
    <property type="entry name" value="PPR_rpt"/>
</dbReference>
<dbReference type="GO" id="GO:0003729">
    <property type="term" value="F:mRNA binding"/>
    <property type="evidence" value="ECO:0007669"/>
    <property type="project" value="UniProtKB-ARBA"/>
</dbReference>
<dbReference type="PROSITE" id="PS51375">
    <property type="entry name" value="PPR"/>
    <property type="match status" value="4"/>
</dbReference>
<feature type="repeat" description="PPR" evidence="3">
    <location>
        <begin position="290"/>
        <end position="324"/>
    </location>
</feature>
<evidence type="ECO:0000313" key="5">
    <source>
        <dbReference type="EMBL" id="OWM65407.1"/>
    </source>
</evidence>
<evidence type="ECO:0000259" key="4">
    <source>
        <dbReference type="Pfam" id="PF14432"/>
    </source>
</evidence>
<dbReference type="OrthoDB" id="185373at2759"/>
<organism evidence="5 6">
    <name type="scientific">Punica granatum</name>
    <name type="common">Pomegranate</name>
    <dbReference type="NCBI Taxonomy" id="22663"/>
    <lineage>
        <taxon>Eukaryota</taxon>
        <taxon>Viridiplantae</taxon>
        <taxon>Streptophyta</taxon>
        <taxon>Embryophyta</taxon>
        <taxon>Tracheophyta</taxon>
        <taxon>Spermatophyta</taxon>
        <taxon>Magnoliopsida</taxon>
        <taxon>eudicotyledons</taxon>
        <taxon>Gunneridae</taxon>
        <taxon>Pentapetalae</taxon>
        <taxon>rosids</taxon>
        <taxon>malvids</taxon>
        <taxon>Myrtales</taxon>
        <taxon>Lythraceae</taxon>
        <taxon>Punica</taxon>
    </lineage>
</organism>
<dbReference type="GeneID" id="116213974"/>
<dbReference type="GO" id="GO:0009451">
    <property type="term" value="P:RNA modification"/>
    <property type="evidence" value="ECO:0007669"/>
    <property type="project" value="InterPro"/>
</dbReference>
<evidence type="ECO:0000313" key="7">
    <source>
        <dbReference type="Proteomes" id="UP000515151"/>
    </source>
</evidence>
<dbReference type="PANTHER" id="PTHR47926:SF458">
    <property type="entry name" value="PENTATRICOPEPTIDE REPEAT-CONTAINING PROTEIN"/>
    <property type="match status" value="1"/>
</dbReference>
<reference evidence="6" key="1">
    <citation type="journal article" date="2017" name="Plant J.">
        <title>The pomegranate (Punica granatum L.) genome and the genomics of punicalagin biosynthesis.</title>
        <authorList>
            <person name="Qin G."/>
            <person name="Xu C."/>
            <person name="Ming R."/>
            <person name="Tang H."/>
            <person name="Guyot R."/>
            <person name="Kramer E.M."/>
            <person name="Hu Y."/>
            <person name="Yi X."/>
            <person name="Qi Y."/>
            <person name="Xu X."/>
            <person name="Gao Z."/>
            <person name="Pan H."/>
            <person name="Jian J."/>
            <person name="Tian Y."/>
            <person name="Yue Z."/>
            <person name="Xu Y."/>
        </authorList>
    </citation>
    <scope>NUCLEOTIDE SEQUENCE [LARGE SCALE GENOMIC DNA]</scope>
    <source>
        <strain evidence="6">cv. Dabenzi</strain>
    </source>
</reference>
<dbReference type="FunFam" id="1.25.40.10:FF:000427">
    <property type="entry name" value="Pentatricopeptide repeat-containing protein chloroplastic"/>
    <property type="match status" value="1"/>
</dbReference>
<dbReference type="Pfam" id="PF20431">
    <property type="entry name" value="E_motif"/>
    <property type="match status" value="1"/>
</dbReference>
<dbReference type="RefSeq" id="XP_031405017.1">
    <property type="nucleotide sequence ID" value="XM_031549157.1"/>
</dbReference>
<name>A0A218VXU4_PUNGR</name>
<dbReference type="Pfam" id="PF13041">
    <property type="entry name" value="PPR_2"/>
    <property type="match status" value="4"/>
</dbReference>
<evidence type="ECO:0000313" key="6">
    <source>
        <dbReference type="Proteomes" id="UP000197138"/>
    </source>
</evidence>